<sequence length="98" mass="11302">MRKGRWRDALVIGDCRFQHRNPTKTGLRRTKWWQRLVESRQQGLNQHPKMLEISTSYRGVLTVQATMIGYSSHEDQGKGTSFEGNGMGFEENGYGQAR</sequence>
<accession>A0ABR2DBB8</accession>
<organism evidence="2 3">
    <name type="scientific">Hibiscus sabdariffa</name>
    <name type="common">roselle</name>
    <dbReference type="NCBI Taxonomy" id="183260"/>
    <lineage>
        <taxon>Eukaryota</taxon>
        <taxon>Viridiplantae</taxon>
        <taxon>Streptophyta</taxon>
        <taxon>Embryophyta</taxon>
        <taxon>Tracheophyta</taxon>
        <taxon>Spermatophyta</taxon>
        <taxon>Magnoliopsida</taxon>
        <taxon>eudicotyledons</taxon>
        <taxon>Gunneridae</taxon>
        <taxon>Pentapetalae</taxon>
        <taxon>rosids</taxon>
        <taxon>malvids</taxon>
        <taxon>Malvales</taxon>
        <taxon>Malvaceae</taxon>
        <taxon>Malvoideae</taxon>
        <taxon>Hibiscus</taxon>
    </lineage>
</organism>
<protein>
    <submittedName>
        <fullName evidence="2">Uncharacterized protein</fullName>
    </submittedName>
</protein>
<feature type="compositionally biased region" description="Low complexity" evidence="1">
    <location>
        <begin position="82"/>
        <end position="98"/>
    </location>
</feature>
<comment type="caution">
    <text evidence="2">The sequence shown here is derived from an EMBL/GenBank/DDBJ whole genome shotgun (WGS) entry which is preliminary data.</text>
</comment>
<name>A0ABR2DBB8_9ROSI</name>
<proteinExistence type="predicted"/>
<dbReference type="Proteomes" id="UP001472677">
    <property type="component" value="Unassembled WGS sequence"/>
</dbReference>
<dbReference type="EMBL" id="JBBPBM010000031">
    <property type="protein sequence ID" value="KAK8534595.1"/>
    <property type="molecule type" value="Genomic_DNA"/>
</dbReference>
<reference evidence="2 3" key="1">
    <citation type="journal article" date="2024" name="G3 (Bethesda)">
        <title>Genome assembly of Hibiscus sabdariffa L. provides insights into metabolisms of medicinal natural products.</title>
        <authorList>
            <person name="Kim T."/>
        </authorList>
    </citation>
    <scope>NUCLEOTIDE SEQUENCE [LARGE SCALE GENOMIC DNA]</scope>
    <source>
        <strain evidence="2">TK-2024</strain>
        <tissue evidence="2">Old leaves</tissue>
    </source>
</reference>
<gene>
    <name evidence="2" type="ORF">V6N12_057239</name>
</gene>
<keyword evidence="3" id="KW-1185">Reference proteome</keyword>
<evidence type="ECO:0000313" key="2">
    <source>
        <dbReference type="EMBL" id="KAK8534595.1"/>
    </source>
</evidence>
<evidence type="ECO:0000256" key="1">
    <source>
        <dbReference type="SAM" id="MobiDB-lite"/>
    </source>
</evidence>
<feature type="region of interest" description="Disordered" evidence="1">
    <location>
        <begin position="72"/>
        <end position="98"/>
    </location>
</feature>
<evidence type="ECO:0000313" key="3">
    <source>
        <dbReference type="Proteomes" id="UP001472677"/>
    </source>
</evidence>